<keyword evidence="6" id="KW-1185">Reference proteome</keyword>
<protein>
    <submittedName>
        <fullName evidence="5">TonB-dependent receptor</fullName>
    </submittedName>
</protein>
<proteinExistence type="predicted"/>
<keyword evidence="5" id="KW-0675">Receptor</keyword>
<comment type="caution">
    <text evidence="5">The sequence shown here is derived from an EMBL/GenBank/DDBJ whole genome shotgun (WGS) entry which is preliminary data.</text>
</comment>
<feature type="chain" id="PRO_5045830665" evidence="4">
    <location>
        <begin position="39"/>
        <end position="1000"/>
    </location>
</feature>
<accession>A0ABQ6M0Q9</accession>
<organism evidence="5 6">
    <name type="scientific">Biformimicrobium ophioploci</name>
    <dbReference type="NCBI Taxonomy" id="3036711"/>
    <lineage>
        <taxon>Bacteria</taxon>
        <taxon>Pseudomonadati</taxon>
        <taxon>Pseudomonadota</taxon>
        <taxon>Gammaproteobacteria</taxon>
        <taxon>Cellvibrionales</taxon>
        <taxon>Microbulbiferaceae</taxon>
        <taxon>Biformimicrobium</taxon>
    </lineage>
</organism>
<reference evidence="5 6" key="1">
    <citation type="submission" date="2023-04" db="EMBL/GenBank/DDBJ databases">
        <title>Marinobulbifer ophiurae gen. nov., sp. Nov., isolate from tissue of brittle star Ophioplocus japonicus.</title>
        <authorList>
            <person name="Kawano K."/>
            <person name="Sawayama S."/>
            <person name="Nakagawa S."/>
        </authorList>
    </citation>
    <scope>NUCLEOTIDE SEQUENCE [LARGE SCALE GENOMIC DNA]</scope>
    <source>
        <strain evidence="5 6">NKW57</strain>
    </source>
</reference>
<evidence type="ECO:0000256" key="1">
    <source>
        <dbReference type="ARBA" id="ARBA00004442"/>
    </source>
</evidence>
<evidence type="ECO:0000313" key="5">
    <source>
        <dbReference type="EMBL" id="GMG87906.1"/>
    </source>
</evidence>
<comment type="subcellular location">
    <subcellularLocation>
        <location evidence="1">Cell outer membrane</location>
    </subcellularLocation>
</comment>
<gene>
    <name evidence="5" type="ORF">MNKW57_22270</name>
</gene>
<dbReference type="InterPro" id="IPR013784">
    <property type="entry name" value="Carb-bd-like_fold"/>
</dbReference>
<name>A0ABQ6M0Q9_9GAMM</name>
<dbReference type="InterPro" id="IPR036942">
    <property type="entry name" value="Beta-barrel_TonB_sf"/>
</dbReference>
<dbReference type="SUPFAM" id="SSF56935">
    <property type="entry name" value="Porins"/>
    <property type="match status" value="1"/>
</dbReference>
<evidence type="ECO:0000313" key="6">
    <source>
        <dbReference type="Proteomes" id="UP001224392"/>
    </source>
</evidence>
<dbReference type="Pfam" id="PF13620">
    <property type="entry name" value="CarboxypepD_reg"/>
    <property type="match status" value="1"/>
</dbReference>
<dbReference type="RefSeq" id="WP_285764520.1">
    <property type="nucleotide sequence ID" value="NZ_BSYJ01000004.1"/>
</dbReference>
<feature type="signal peptide" evidence="4">
    <location>
        <begin position="1"/>
        <end position="38"/>
    </location>
</feature>
<keyword evidence="2" id="KW-0472">Membrane</keyword>
<dbReference type="EMBL" id="BSYJ01000004">
    <property type="protein sequence ID" value="GMG87906.1"/>
    <property type="molecule type" value="Genomic_DNA"/>
</dbReference>
<sequence length="1000" mass="110627">MFNKKKLSESVRGHRRVSSLGISASVLAGALLSASAMAQQAGSIEGRVTMDDPAEASGVTVTAKSKVMPRARTVKTDADGEFKLPLLIPGTYTLTFTAEDGTERTVNAEVLLDQSTMVVLDLDAELSANELEEVMVYGEVVSAAGEASLSNAMGADVVKGVPIGLEYRDLMKLLPGVQFTQDSVRGPSAGGSGQDNTYAFDGVDITLPMFGTLSAEPSNHDLEQVAVERGGAVAKGFNRSGGFAVDTKSKSGTNEFQSGATYYFQPKSLVGDTKAGTEYELDKNWAHVYSSGPIIPERLFYYGSYYGPRTHRDNKETAYGPAKDYSVERDEYFGKLTYAPTDDILVNMSYRTSENIGEGASISYNEADSVSIGSETIQEIFTLDGSWVINDSTTFTAEYNTYAHETASLPDVLLGVQPSLANGLDVNNLDQMGYLSVPNLIDGEDAYNAFVAPIILQHGYQGDDGLIYGGGGVGAYSLINDQNFYRESFEMSLDHALEWGDTSHELHAGFRWSEGREELARKSNGWGSVQVIGGLDLAEFNGQDVFYRAYVQQMSLVQADGTTVAPIDSYSESYNLEINDKIEYGDFTFNVGFLISQDILYGQGLREVGGNYSGFENAPGHKYEMYKVDWKDMIQPRLGVTWAYNGEDTVFANFASYNPEASSLARAASWDRNTRATLEVWFDENGNVIQSEPKEGSSGKVFQDDLDPRRTDELTVGTTKGFDNGWSIRSHVRYREGSNFWEDTWNYSRLYGCYGVDANNDGEGDQCVPADIAAKGAYVDDLEDIRAEIGGSSYVIAQLDDAYTKYWEFSLEAKWEGERSYLSASYVRSRYTGNFDQDNTSGYNDANLFIGSSNLADGKGRQLWDNKDGVLRGDRPHIFKTYGYYTTDWNANVGAFFVYQSGQPWEAWDGSIYGYSSDTIRYAEAAGSRRSPSHWQLDLNYTQDFKVLSDYTLQFRADLFNVFDRQTGYNYDPYVDSPLFGTPRSRYNSRRVQLSFGLHF</sequence>
<dbReference type="Proteomes" id="UP001224392">
    <property type="component" value="Unassembled WGS sequence"/>
</dbReference>
<dbReference type="SUPFAM" id="SSF49452">
    <property type="entry name" value="Starch-binding domain-like"/>
    <property type="match status" value="1"/>
</dbReference>
<dbReference type="Gene3D" id="2.40.170.20">
    <property type="entry name" value="TonB-dependent receptor, beta-barrel domain"/>
    <property type="match status" value="1"/>
</dbReference>
<evidence type="ECO:0000256" key="2">
    <source>
        <dbReference type="ARBA" id="ARBA00023136"/>
    </source>
</evidence>
<dbReference type="Gene3D" id="2.60.40.1120">
    <property type="entry name" value="Carboxypeptidase-like, regulatory domain"/>
    <property type="match status" value="1"/>
</dbReference>
<keyword evidence="4" id="KW-0732">Signal</keyword>
<evidence type="ECO:0000256" key="4">
    <source>
        <dbReference type="SAM" id="SignalP"/>
    </source>
</evidence>
<evidence type="ECO:0000256" key="3">
    <source>
        <dbReference type="ARBA" id="ARBA00023237"/>
    </source>
</evidence>
<keyword evidence="3" id="KW-0998">Cell outer membrane</keyword>